<dbReference type="OrthoDB" id="1937284at2"/>
<dbReference type="AlphaFoldDB" id="A0A1D7XLF9"/>
<dbReference type="STRING" id="394958.BGI42_10825"/>
<dbReference type="Proteomes" id="UP000094652">
    <property type="component" value="Chromosome"/>
</dbReference>
<dbReference type="KEGG" id="ctae:BGI42_10825"/>
<organism evidence="1 2">
    <name type="scientific">Clostridium taeniosporum</name>
    <dbReference type="NCBI Taxonomy" id="394958"/>
    <lineage>
        <taxon>Bacteria</taxon>
        <taxon>Bacillati</taxon>
        <taxon>Bacillota</taxon>
        <taxon>Clostridia</taxon>
        <taxon>Eubacteriales</taxon>
        <taxon>Clostridiaceae</taxon>
        <taxon>Clostridium</taxon>
    </lineage>
</organism>
<sequence length="132" mass="15700">MKSSDIIEYLEQNGLEEVEQLEQNDEYILIKFFYDFDKDEVKAAENYANEECDFEADSDEWYDEFYMPYLKDIALDNVEGIIEDAMEELDIEGKYRQMENDSKSLGYIKFIVVFTKIDSEIDLDEVLNDFND</sequence>
<gene>
    <name evidence="1" type="ORF">BGI42_10825</name>
</gene>
<protein>
    <submittedName>
        <fullName evidence="1">Uncharacterized protein</fullName>
    </submittedName>
</protein>
<keyword evidence="2" id="KW-1185">Reference proteome</keyword>
<evidence type="ECO:0000313" key="1">
    <source>
        <dbReference type="EMBL" id="AOR24193.1"/>
    </source>
</evidence>
<proteinExistence type="predicted"/>
<name>A0A1D7XLF9_9CLOT</name>
<accession>A0A1D7XLF9</accession>
<reference evidence="2" key="1">
    <citation type="submission" date="2016-09" db="EMBL/GenBank/DDBJ databases">
        <title>Genomics of Clostridium taeniosporum, an organism which forms endospores with ribbon-like appendages.</title>
        <authorList>
            <person name="Walker J.R."/>
        </authorList>
    </citation>
    <scope>NUCLEOTIDE SEQUENCE [LARGE SCALE GENOMIC DNA]</scope>
    <source>
        <strain evidence="2">1/k</strain>
    </source>
</reference>
<evidence type="ECO:0000313" key="2">
    <source>
        <dbReference type="Proteomes" id="UP000094652"/>
    </source>
</evidence>
<dbReference type="EMBL" id="CP017253">
    <property type="protein sequence ID" value="AOR24193.1"/>
    <property type="molecule type" value="Genomic_DNA"/>
</dbReference>
<dbReference type="RefSeq" id="WP_069680329.1">
    <property type="nucleotide sequence ID" value="NZ_CP017253.2"/>
</dbReference>